<protein>
    <recommendedName>
        <fullName evidence="4">Lipoprotein</fullName>
    </recommendedName>
</protein>
<accession>A0A177MN14</accession>
<evidence type="ECO:0008006" key="4">
    <source>
        <dbReference type="Google" id="ProtNLM"/>
    </source>
</evidence>
<dbReference type="PROSITE" id="PS51257">
    <property type="entry name" value="PROKAR_LIPOPROTEIN"/>
    <property type="match status" value="1"/>
</dbReference>
<organism evidence="2 3">
    <name type="scientific">Methylomonas methanica</name>
    <dbReference type="NCBI Taxonomy" id="421"/>
    <lineage>
        <taxon>Bacteria</taxon>
        <taxon>Pseudomonadati</taxon>
        <taxon>Pseudomonadota</taxon>
        <taxon>Gammaproteobacteria</taxon>
        <taxon>Methylococcales</taxon>
        <taxon>Methylococcaceae</taxon>
        <taxon>Methylomonas</taxon>
    </lineage>
</organism>
<sequence>MNMTKTLLISAMLGLLSGCVQLASHPMDMIVAIHNAKTKTDHEALAVHYEQIAHEMKAKSDDHKKQLGEYRAILSKADEQYAQFEAHCLQLIKIYAQAEQENLGMARLHRQIASGLLN</sequence>
<reference evidence="2 3" key="1">
    <citation type="submission" date="2016-03" db="EMBL/GenBank/DDBJ databases">
        <authorList>
            <person name="Ploux O."/>
        </authorList>
    </citation>
    <scope>NUCLEOTIDE SEQUENCE [LARGE SCALE GENOMIC DNA]</scope>
    <source>
        <strain evidence="2 3">R-45371</strain>
    </source>
</reference>
<comment type="caution">
    <text evidence="2">The sequence shown here is derived from an EMBL/GenBank/DDBJ whole genome shotgun (WGS) entry which is preliminary data.</text>
</comment>
<feature type="signal peptide" evidence="1">
    <location>
        <begin position="1"/>
        <end position="22"/>
    </location>
</feature>
<dbReference type="RefSeq" id="WP_026601777.1">
    <property type="nucleotide sequence ID" value="NZ_LUUH01000030.1"/>
</dbReference>
<dbReference type="EMBL" id="LUUH01000030">
    <property type="protein sequence ID" value="OAI06982.1"/>
    <property type="molecule type" value="Genomic_DNA"/>
</dbReference>
<name>A0A177MN14_METMH</name>
<evidence type="ECO:0000313" key="2">
    <source>
        <dbReference type="EMBL" id="OAI06982.1"/>
    </source>
</evidence>
<gene>
    <name evidence="2" type="ORF">A1353_08060</name>
</gene>
<proteinExistence type="predicted"/>
<evidence type="ECO:0000256" key="1">
    <source>
        <dbReference type="SAM" id="SignalP"/>
    </source>
</evidence>
<evidence type="ECO:0000313" key="3">
    <source>
        <dbReference type="Proteomes" id="UP000077763"/>
    </source>
</evidence>
<dbReference type="AlphaFoldDB" id="A0A177MN14"/>
<dbReference type="Proteomes" id="UP000077763">
    <property type="component" value="Unassembled WGS sequence"/>
</dbReference>
<keyword evidence="1" id="KW-0732">Signal</keyword>
<feature type="chain" id="PRO_5008068230" description="Lipoprotein" evidence="1">
    <location>
        <begin position="23"/>
        <end position="118"/>
    </location>
</feature>